<dbReference type="InterPro" id="IPR007074">
    <property type="entry name" value="LicD/FKTN/FKRP_NTP_transf"/>
</dbReference>
<dbReference type="GO" id="GO:0009100">
    <property type="term" value="P:glycoprotein metabolic process"/>
    <property type="evidence" value="ECO:0007669"/>
    <property type="project" value="UniProtKB-ARBA"/>
</dbReference>
<protein>
    <recommendedName>
        <fullName evidence="1">LicD/FKTN/FKRP nucleotidyltransferase domain-containing protein</fullName>
    </recommendedName>
</protein>
<evidence type="ECO:0000313" key="2">
    <source>
        <dbReference type="EMBL" id="PKZ14991.1"/>
    </source>
</evidence>
<proteinExistence type="predicted"/>
<comment type="caution">
    <text evidence="2">The sequence shown here is derived from an EMBL/GenBank/DDBJ whole genome shotgun (WGS) entry which is preliminary data.</text>
</comment>
<feature type="domain" description="LicD/FKTN/FKRP nucleotidyltransferase" evidence="1">
    <location>
        <begin position="141"/>
        <end position="364"/>
    </location>
</feature>
<dbReference type="Proteomes" id="UP000242263">
    <property type="component" value="Unassembled WGS sequence"/>
</dbReference>
<evidence type="ECO:0000259" key="1">
    <source>
        <dbReference type="Pfam" id="PF04991"/>
    </source>
</evidence>
<dbReference type="AlphaFoldDB" id="A0A2I1M4D6"/>
<dbReference type="PANTHER" id="PTHR43404:SF2">
    <property type="entry name" value="LIPOPOLYSACCHARIDE CHOLINEPHOSPHOTRANSFERASE LICD"/>
    <property type="match status" value="1"/>
</dbReference>
<dbReference type="RefSeq" id="WP_101541446.1">
    <property type="nucleotide sequence ID" value="NZ_JASODN010000002.1"/>
</dbReference>
<dbReference type="PANTHER" id="PTHR43404">
    <property type="entry name" value="LIPOPOLYSACCHARIDE CHOLINEPHOSPHOTRANSFERASE LICD"/>
    <property type="match status" value="1"/>
</dbReference>
<name>A0A2I1M4D6_9BIFI</name>
<reference evidence="2 3" key="1">
    <citation type="submission" date="2017-12" db="EMBL/GenBank/DDBJ databases">
        <title>Phylogenetic diversity of female urinary microbiome.</title>
        <authorList>
            <person name="Thomas-White K."/>
            <person name="Wolfe A.J."/>
        </authorList>
    </citation>
    <scope>NUCLEOTIDE SEQUENCE [LARGE SCALE GENOMIC DNA]</scope>
    <source>
        <strain evidence="2 3">UMB0064</strain>
    </source>
</reference>
<evidence type="ECO:0000313" key="3">
    <source>
        <dbReference type="Proteomes" id="UP000242263"/>
    </source>
</evidence>
<dbReference type="EMBL" id="PKGU01000003">
    <property type="protein sequence ID" value="PKZ14991.1"/>
    <property type="molecule type" value="Genomic_DNA"/>
</dbReference>
<dbReference type="InterPro" id="IPR052942">
    <property type="entry name" value="LPS_cholinephosphotransferase"/>
</dbReference>
<dbReference type="Pfam" id="PF04991">
    <property type="entry name" value="LicD"/>
    <property type="match status" value="1"/>
</dbReference>
<gene>
    <name evidence="2" type="ORF">CYJ32_05700</name>
</gene>
<organism evidence="2 3">
    <name type="scientific">Alloscardovia omnicolens</name>
    <dbReference type="NCBI Taxonomy" id="419015"/>
    <lineage>
        <taxon>Bacteria</taxon>
        <taxon>Bacillati</taxon>
        <taxon>Actinomycetota</taxon>
        <taxon>Actinomycetes</taxon>
        <taxon>Bifidobacteriales</taxon>
        <taxon>Bifidobacteriaceae</taxon>
        <taxon>Alloscardovia</taxon>
    </lineage>
</organism>
<sequence>MTWKESYRKGVEVVFFRKIKAFLPISSRSYHMRSDYRDAQIAELHAQIQVLQSELHRTLHELHQHIDDRANPLEEQNRFIIDEARAVDAKNNLRFWALYGDGSGSEEQKRSFFQSLPSATGGQRLLQLALAKLLSEFAAFCREYEVENWWLIGGTLLGADRHEGFIPWDDDLDIGIMRDSLNKLYDLIEVQHVPGSEKFHITIIFDRIADCKQIRLHSTVDNIPGFIDLFIFDWCPNTTDDLSSDIVNVRHQVLEELRDIETQGKTLQTWKPDYDHAYLPADSDDGSIITKVFEKGLELLRAHGTICEKHEAKGIIRSIENLDAPRDFHWHVKLETIFPLTTLVFEGEQYPVPRDYMYFNRKSYSNPYELPNDIGLHYEHVSREIASRMSLWQP</sequence>
<accession>A0A2I1M4D6</accession>